<dbReference type="GO" id="GO:0005737">
    <property type="term" value="C:cytoplasm"/>
    <property type="evidence" value="ECO:0007669"/>
    <property type="project" value="TreeGrafter"/>
</dbReference>
<organism evidence="5 6">
    <name type="scientific">Adineta steineri</name>
    <dbReference type="NCBI Taxonomy" id="433720"/>
    <lineage>
        <taxon>Eukaryota</taxon>
        <taxon>Metazoa</taxon>
        <taxon>Spiralia</taxon>
        <taxon>Gnathifera</taxon>
        <taxon>Rotifera</taxon>
        <taxon>Eurotatoria</taxon>
        <taxon>Bdelloidea</taxon>
        <taxon>Adinetida</taxon>
        <taxon>Adinetidae</taxon>
        <taxon>Adineta</taxon>
    </lineage>
</organism>
<comment type="caution">
    <text evidence="5">The sequence shown here is derived from an EMBL/GenBank/DDBJ whole genome shotgun (WGS) entry which is preliminary data.</text>
</comment>
<dbReference type="GO" id="GO:0032958">
    <property type="term" value="P:inositol phosphate biosynthetic process"/>
    <property type="evidence" value="ECO:0007669"/>
    <property type="project" value="InterPro"/>
</dbReference>
<keyword evidence="2 4" id="KW-0808">Transferase</keyword>
<reference evidence="5" key="1">
    <citation type="submission" date="2021-02" db="EMBL/GenBank/DDBJ databases">
        <authorList>
            <person name="Nowell W R."/>
        </authorList>
    </citation>
    <scope>NUCLEOTIDE SEQUENCE</scope>
</reference>
<dbReference type="EC" id="2.7.-.-" evidence="4"/>
<keyword evidence="3 4" id="KW-0418">Kinase</keyword>
<dbReference type="OrthoDB" id="2573163at2759"/>
<dbReference type="InterPro" id="IPR005522">
    <property type="entry name" value="IPK"/>
</dbReference>
<evidence type="ECO:0000256" key="4">
    <source>
        <dbReference type="RuleBase" id="RU363090"/>
    </source>
</evidence>
<evidence type="ECO:0000256" key="1">
    <source>
        <dbReference type="ARBA" id="ARBA00007374"/>
    </source>
</evidence>
<keyword evidence="6" id="KW-1185">Reference proteome</keyword>
<dbReference type="Proteomes" id="UP000663832">
    <property type="component" value="Unassembled WGS sequence"/>
</dbReference>
<dbReference type="Gene3D" id="3.30.470.160">
    <property type="entry name" value="Inositol polyphosphate kinase"/>
    <property type="match status" value="1"/>
</dbReference>
<dbReference type="Pfam" id="PF03770">
    <property type="entry name" value="IPK"/>
    <property type="match status" value="1"/>
</dbReference>
<dbReference type="GO" id="GO:0005634">
    <property type="term" value="C:nucleus"/>
    <property type="evidence" value="ECO:0007669"/>
    <property type="project" value="TreeGrafter"/>
</dbReference>
<evidence type="ECO:0000313" key="6">
    <source>
        <dbReference type="Proteomes" id="UP000663832"/>
    </source>
</evidence>
<dbReference type="PANTHER" id="PTHR12400">
    <property type="entry name" value="INOSITOL POLYPHOSPHATE KINASE"/>
    <property type="match status" value="1"/>
</dbReference>
<dbReference type="PANTHER" id="PTHR12400:SF21">
    <property type="entry name" value="KINASE"/>
    <property type="match status" value="1"/>
</dbReference>
<evidence type="ECO:0000256" key="3">
    <source>
        <dbReference type="ARBA" id="ARBA00022777"/>
    </source>
</evidence>
<dbReference type="SUPFAM" id="SSF56104">
    <property type="entry name" value="SAICAR synthase-like"/>
    <property type="match status" value="1"/>
</dbReference>
<protein>
    <recommendedName>
        <fullName evidence="4">Kinase</fullName>
        <ecNumber evidence="4">2.7.-.-</ecNumber>
    </recommendedName>
</protein>
<dbReference type="GO" id="GO:0000828">
    <property type="term" value="F:inositol hexakisphosphate kinase activity"/>
    <property type="evidence" value="ECO:0007669"/>
    <property type="project" value="TreeGrafter"/>
</dbReference>
<accession>A0A813R3T6</accession>
<sequence>MVRMNDCEYNPSSFIQLSPFIHQVGGHSSMFQYDQNTVCKLLAPAEYDFYQSIPDSLKAFTPAFRGSITVQYYEDESGYIKLIAYPQTNSLENTSSVNEQDSLLNNDQQLSDNILKKSVQLRCSKDGRIDYSNSLSSDIVNYEPGKTIMSIINPWSLQLCKKQAEKLHRQLIGDENVTVSQKYILLENVTAQFHNPCILDLKMGKRQYGDIDSDKKRLSKIKKCEQSTSSKLGVRLCGMQVYQVDSDRYKCTDKYKGRILTIDEFRSSLVQYIDNGRNQRLDILPEIIKRLESLYQTINSLLKYRFYSGSLLIVYDGSPQSNLIDIRMIDFANTILGTSTNDESVNNHFGPDKGYLYGLEQLIGIFRKILDDDDDDDESTMESSDSH</sequence>
<gene>
    <name evidence="5" type="ORF">QVE165_LOCUS2856</name>
</gene>
<evidence type="ECO:0000256" key="2">
    <source>
        <dbReference type="ARBA" id="ARBA00022679"/>
    </source>
</evidence>
<dbReference type="InterPro" id="IPR038286">
    <property type="entry name" value="IPK_sf"/>
</dbReference>
<dbReference type="GO" id="GO:0046854">
    <property type="term" value="P:phosphatidylinositol phosphate biosynthetic process"/>
    <property type="evidence" value="ECO:0007669"/>
    <property type="project" value="TreeGrafter"/>
</dbReference>
<dbReference type="EMBL" id="CAJNOM010000009">
    <property type="protein sequence ID" value="CAF0775499.1"/>
    <property type="molecule type" value="Genomic_DNA"/>
</dbReference>
<dbReference type="AlphaFoldDB" id="A0A813R3T6"/>
<evidence type="ECO:0000313" key="5">
    <source>
        <dbReference type="EMBL" id="CAF0775499.1"/>
    </source>
</evidence>
<name>A0A813R3T6_9BILA</name>
<proteinExistence type="inferred from homology"/>
<comment type="similarity">
    <text evidence="1 4">Belongs to the inositol phosphokinase (IPK) family.</text>
</comment>